<gene>
    <name evidence="1" type="ORF">EV102420_06_00250</name>
</gene>
<name>A0A090UXA3_PSEVU</name>
<proteinExistence type="predicted"/>
<dbReference type="RefSeq" id="WP_042389176.1">
    <property type="nucleotide sequence ID" value="NZ_BBMZ01000006.1"/>
</dbReference>
<sequence>MSAERLDYQYRSQEGQTLEDSAIIVRWWAMYYDRLGQPTAASDCRRAAGDIERIAAMAAAQKQEGEQ</sequence>
<comment type="caution">
    <text evidence="1">The sequence shown here is derived from an EMBL/GenBank/DDBJ whole genome shotgun (WGS) entry which is preliminary data.</text>
</comment>
<keyword evidence="2" id="KW-1185">Reference proteome</keyword>
<dbReference type="EMBL" id="BBMZ01000006">
    <property type="protein sequence ID" value="GAL57151.1"/>
    <property type="molecule type" value="Genomic_DNA"/>
</dbReference>
<protein>
    <submittedName>
        <fullName evidence="1">Uncharacterized protein</fullName>
    </submittedName>
</protein>
<accession>A0A090UXA3</accession>
<dbReference type="STRING" id="1115515.EV102420_06_00250"/>
<organism evidence="1 2">
    <name type="scientific">Pseudescherichia vulneris NBRC 102420</name>
    <dbReference type="NCBI Taxonomy" id="1115515"/>
    <lineage>
        <taxon>Bacteria</taxon>
        <taxon>Pseudomonadati</taxon>
        <taxon>Pseudomonadota</taxon>
        <taxon>Gammaproteobacteria</taxon>
        <taxon>Enterobacterales</taxon>
        <taxon>Enterobacteriaceae</taxon>
        <taxon>Pseudescherichia</taxon>
    </lineage>
</organism>
<dbReference type="AlphaFoldDB" id="A0A090UXA3"/>
<evidence type="ECO:0000313" key="2">
    <source>
        <dbReference type="Proteomes" id="UP000029462"/>
    </source>
</evidence>
<reference evidence="1 2" key="1">
    <citation type="submission" date="2014-09" db="EMBL/GenBank/DDBJ databases">
        <title>Whole genome shotgun sequence of Escherichia vulneris NBRC 102420.</title>
        <authorList>
            <person name="Yoshida Y."/>
            <person name="Hosoyama A."/>
            <person name="Tsuchikane K."/>
            <person name="Ohji S."/>
            <person name="Ichikawa N."/>
            <person name="Kimura A."/>
            <person name="Yamazoe A."/>
            <person name="Ezaki T."/>
            <person name="Fujita N."/>
        </authorList>
    </citation>
    <scope>NUCLEOTIDE SEQUENCE [LARGE SCALE GENOMIC DNA]</scope>
    <source>
        <strain evidence="1 2">NBRC 102420</strain>
    </source>
</reference>
<evidence type="ECO:0000313" key="1">
    <source>
        <dbReference type="EMBL" id="GAL57151.1"/>
    </source>
</evidence>
<dbReference type="Proteomes" id="UP000029462">
    <property type="component" value="Unassembled WGS sequence"/>
</dbReference>